<comment type="caution">
    <text evidence="1">The sequence shown here is derived from an EMBL/GenBank/DDBJ whole genome shotgun (WGS) entry which is preliminary data.</text>
</comment>
<accession>A0A9W8EDV1</accession>
<sequence>MVEHASIVNDLHRLMPVTTIRSVLRAIHPRFGCSKGSADEAARSLYMYTKLLNYLLLVSKLQKAERNDVVVLRLAMGQCMRRLVDAQYVQSPEDARSFVRRLENISASSSQPLRLTLFDLRMLILGAWKSQRHLCVPYLYQLACRQWKFADVSGFRRLSAVVLSFYVREYTSGEECVASSVITGILEDLNQRAIGLSPHHYSMLILYFGKIGNMSEALKVLERAMDDPAAQKTEAIYYNTFRAVAYSLSPRLEGKGREQTSEDLDTRSA</sequence>
<evidence type="ECO:0000313" key="2">
    <source>
        <dbReference type="Proteomes" id="UP001150907"/>
    </source>
</evidence>
<keyword evidence="2" id="KW-1185">Reference proteome</keyword>
<dbReference type="AlphaFoldDB" id="A0A9W8EDV1"/>
<proteinExistence type="predicted"/>
<protein>
    <submittedName>
        <fullName evidence="1">Uncharacterized protein</fullName>
    </submittedName>
</protein>
<name>A0A9W8EDV1_9FUNG</name>
<dbReference type="Proteomes" id="UP001150907">
    <property type="component" value="Unassembled WGS sequence"/>
</dbReference>
<gene>
    <name evidence="1" type="ORF">H4R26_004215</name>
</gene>
<dbReference type="OrthoDB" id="5588989at2759"/>
<evidence type="ECO:0000313" key="1">
    <source>
        <dbReference type="EMBL" id="KAJ2001284.1"/>
    </source>
</evidence>
<dbReference type="EMBL" id="JANBQF010000425">
    <property type="protein sequence ID" value="KAJ2001284.1"/>
    <property type="molecule type" value="Genomic_DNA"/>
</dbReference>
<reference evidence="1" key="1">
    <citation type="submission" date="2022-07" db="EMBL/GenBank/DDBJ databases">
        <title>Phylogenomic reconstructions and comparative analyses of Kickxellomycotina fungi.</title>
        <authorList>
            <person name="Reynolds N.K."/>
            <person name="Stajich J.E."/>
            <person name="Barry K."/>
            <person name="Grigoriev I.V."/>
            <person name="Crous P."/>
            <person name="Smith M.E."/>
        </authorList>
    </citation>
    <scope>NUCLEOTIDE SEQUENCE</scope>
    <source>
        <strain evidence="1">IMI 214461</strain>
    </source>
</reference>
<feature type="non-terminal residue" evidence="1">
    <location>
        <position position="269"/>
    </location>
</feature>
<organism evidence="1 2">
    <name type="scientific">Coemansia thaxteri</name>
    <dbReference type="NCBI Taxonomy" id="2663907"/>
    <lineage>
        <taxon>Eukaryota</taxon>
        <taxon>Fungi</taxon>
        <taxon>Fungi incertae sedis</taxon>
        <taxon>Zoopagomycota</taxon>
        <taxon>Kickxellomycotina</taxon>
        <taxon>Kickxellomycetes</taxon>
        <taxon>Kickxellales</taxon>
        <taxon>Kickxellaceae</taxon>
        <taxon>Coemansia</taxon>
    </lineage>
</organism>